<reference evidence="3" key="1">
    <citation type="journal article" date="2021" name="PeerJ">
        <title>Extensive microbial diversity within the chicken gut microbiome revealed by metagenomics and culture.</title>
        <authorList>
            <person name="Gilroy R."/>
            <person name="Ravi A."/>
            <person name="Getino M."/>
            <person name="Pursley I."/>
            <person name="Horton D.L."/>
            <person name="Alikhan N.F."/>
            <person name="Baker D."/>
            <person name="Gharbi K."/>
            <person name="Hall N."/>
            <person name="Watson M."/>
            <person name="Adriaenssens E.M."/>
            <person name="Foster-Nyarko E."/>
            <person name="Jarju S."/>
            <person name="Secka A."/>
            <person name="Antonio M."/>
            <person name="Oren A."/>
            <person name="Chaudhuri R.R."/>
            <person name="La Ragione R."/>
            <person name="Hildebrand F."/>
            <person name="Pallen M.J."/>
        </authorList>
    </citation>
    <scope>NUCLEOTIDE SEQUENCE</scope>
    <source>
        <strain evidence="3">ChiGjej2B2-19336</strain>
    </source>
</reference>
<dbReference type="GO" id="GO:0047661">
    <property type="term" value="F:amino-acid racemase activity"/>
    <property type="evidence" value="ECO:0007669"/>
    <property type="project" value="InterPro"/>
</dbReference>
<comment type="caution">
    <text evidence="3">The sequence shown here is derived from an EMBL/GenBank/DDBJ whole genome shotgun (WGS) entry which is preliminary data.</text>
</comment>
<evidence type="ECO:0000313" key="3">
    <source>
        <dbReference type="EMBL" id="HJD98228.1"/>
    </source>
</evidence>
<accession>A0A921AY24</accession>
<comment type="similarity">
    <text evidence="1">Belongs to the aspartate/glutamate racemases family.</text>
</comment>
<dbReference type="AlphaFoldDB" id="A0A921AY24"/>
<dbReference type="InterPro" id="IPR001920">
    <property type="entry name" value="Asp/Glu_race"/>
</dbReference>
<dbReference type="PANTHER" id="PTHR21198">
    <property type="entry name" value="GLUTAMATE RACEMASE"/>
    <property type="match status" value="1"/>
</dbReference>
<dbReference type="PANTHER" id="PTHR21198:SF7">
    <property type="entry name" value="ASPARTATE-GLUTAMATE RACEMASE FAMILY"/>
    <property type="match status" value="1"/>
</dbReference>
<evidence type="ECO:0000256" key="2">
    <source>
        <dbReference type="ARBA" id="ARBA00023235"/>
    </source>
</evidence>
<dbReference type="InterPro" id="IPR015942">
    <property type="entry name" value="Asp/Glu/hydantoin_racemase"/>
</dbReference>
<evidence type="ECO:0000256" key="1">
    <source>
        <dbReference type="ARBA" id="ARBA00007847"/>
    </source>
</evidence>
<dbReference type="Proteomes" id="UP000698963">
    <property type="component" value="Unassembled WGS sequence"/>
</dbReference>
<keyword evidence="2 3" id="KW-0413">Isomerase</keyword>
<dbReference type="InterPro" id="IPR004380">
    <property type="entry name" value="Asp_race"/>
</dbReference>
<evidence type="ECO:0000313" key="4">
    <source>
        <dbReference type="Proteomes" id="UP000698963"/>
    </source>
</evidence>
<reference evidence="3" key="2">
    <citation type="submission" date="2021-09" db="EMBL/GenBank/DDBJ databases">
        <authorList>
            <person name="Gilroy R."/>
        </authorList>
    </citation>
    <scope>NUCLEOTIDE SEQUENCE</scope>
    <source>
        <strain evidence="3">ChiGjej2B2-19336</strain>
    </source>
</reference>
<dbReference type="Pfam" id="PF01177">
    <property type="entry name" value="Asp_Glu_race"/>
    <property type="match status" value="1"/>
</dbReference>
<sequence length="275" mass="30026">MTVIQRFTDHLAEPRTIGIVGGLGPYAGYDLVRKIFRWTKAGVDQDHLPLMLHSFPGWIPERPAFLLGETKENPGEDIGGIMAQLAENGARVIGMPCNTAHSPRILNVALERLYATGLDVTFVSIIESAVKYMRALCPSGGRIGLMGTVATLHTRLYQDALEKAGLDPVLPDEDECALVQRAISDPAFGVKAFSDPVTSHARQILLDTARRLVEVKQVDAILLGCTEIPVAVTESRLWDTPVVDATSVLARELIRASCPERLKESPDFSSEKETL</sequence>
<dbReference type="EC" id="5.1.1.-" evidence="3"/>
<protein>
    <submittedName>
        <fullName evidence="3">Amino acid racemase</fullName>
        <ecNumber evidence="3">5.1.1.-</ecNumber>
    </submittedName>
</protein>
<dbReference type="Gene3D" id="3.40.50.1860">
    <property type="match status" value="2"/>
</dbReference>
<proteinExistence type="inferred from homology"/>
<name>A0A921AY24_9BACT</name>
<organism evidence="3 4">
    <name type="scientific">Mailhella massiliensis</name>
    <dbReference type="NCBI Taxonomy" id="1903261"/>
    <lineage>
        <taxon>Bacteria</taxon>
        <taxon>Pseudomonadati</taxon>
        <taxon>Thermodesulfobacteriota</taxon>
        <taxon>Desulfovibrionia</taxon>
        <taxon>Desulfovibrionales</taxon>
        <taxon>Desulfovibrionaceae</taxon>
        <taxon>Mailhella</taxon>
    </lineage>
</organism>
<dbReference type="SUPFAM" id="SSF53681">
    <property type="entry name" value="Aspartate/glutamate racemase"/>
    <property type="match status" value="2"/>
</dbReference>
<dbReference type="NCBIfam" id="TIGR00035">
    <property type="entry name" value="asp_race"/>
    <property type="match status" value="1"/>
</dbReference>
<dbReference type="RefSeq" id="WP_304123867.1">
    <property type="nucleotide sequence ID" value="NZ_DYZA01000233.1"/>
</dbReference>
<gene>
    <name evidence="3" type="ORF">K8W16_11360</name>
</gene>
<dbReference type="EMBL" id="DYZA01000233">
    <property type="protein sequence ID" value="HJD98228.1"/>
    <property type="molecule type" value="Genomic_DNA"/>
</dbReference>